<evidence type="ECO:0000313" key="9">
    <source>
        <dbReference type="Proteomes" id="UP000184041"/>
    </source>
</evidence>
<accession>A0A1M5CP25</accession>
<comment type="subcellular location">
    <subcellularLocation>
        <location evidence="1">Golgi apparatus membrane</location>
        <topology evidence="1">Single-pass type II membrane protein</topology>
    </subcellularLocation>
</comment>
<dbReference type="PANTHER" id="PTHR12137">
    <property type="entry name" value="CARBOHYDRATE SULFOTRANSFERASE"/>
    <property type="match status" value="1"/>
</dbReference>
<dbReference type="InterPro" id="IPR027417">
    <property type="entry name" value="P-loop_NTPase"/>
</dbReference>
<dbReference type="GO" id="GO:0008146">
    <property type="term" value="F:sulfotransferase activity"/>
    <property type="evidence" value="ECO:0007669"/>
    <property type="project" value="InterPro"/>
</dbReference>
<dbReference type="RefSeq" id="WP_073063597.1">
    <property type="nucleotide sequence ID" value="NZ_FQUS01000010.1"/>
</dbReference>
<dbReference type="Proteomes" id="UP000184041">
    <property type="component" value="Unassembled WGS sequence"/>
</dbReference>
<evidence type="ECO:0000256" key="4">
    <source>
        <dbReference type="ARBA" id="ARBA00022989"/>
    </source>
</evidence>
<dbReference type="EMBL" id="FQUS01000010">
    <property type="protein sequence ID" value="SHF56471.1"/>
    <property type="molecule type" value="Genomic_DNA"/>
</dbReference>
<organism evidence="8 9">
    <name type="scientific">Fodinibius roseus</name>
    <dbReference type="NCBI Taxonomy" id="1194090"/>
    <lineage>
        <taxon>Bacteria</taxon>
        <taxon>Pseudomonadati</taxon>
        <taxon>Balneolota</taxon>
        <taxon>Balneolia</taxon>
        <taxon>Balneolales</taxon>
        <taxon>Balneolaceae</taxon>
        <taxon>Fodinibius</taxon>
    </lineage>
</organism>
<evidence type="ECO:0000256" key="1">
    <source>
        <dbReference type="ARBA" id="ARBA00004323"/>
    </source>
</evidence>
<keyword evidence="2 8" id="KW-0808">Transferase</keyword>
<keyword evidence="6" id="KW-0472">Membrane</keyword>
<protein>
    <submittedName>
        <fullName evidence="8">Sulfotransferase family protein</fullName>
    </submittedName>
</protein>
<keyword evidence="4" id="KW-1133">Transmembrane helix</keyword>
<dbReference type="InterPro" id="IPR005331">
    <property type="entry name" value="Sulfotransferase"/>
</dbReference>
<reference evidence="8 9" key="1">
    <citation type="submission" date="2016-11" db="EMBL/GenBank/DDBJ databases">
        <authorList>
            <person name="Jaros S."/>
            <person name="Januszkiewicz K."/>
            <person name="Wedrychowicz H."/>
        </authorList>
    </citation>
    <scope>NUCLEOTIDE SEQUENCE [LARGE SCALE GENOMIC DNA]</scope>
    <source>
        <strain evidence="8 9">DSM 21986</strain>
    </source>
</reference>
<dbReference type="OrthoDB" id="554104at2"/>
<name>A0A1M5CP25_9BACT</name>
<dbReference type="GO" id="GO:0016051">
    <property type="term" value="P:carbohydrate biosynthetic process"/>
    <property type="evidence" value="ECO:0007669"/>
    <property type="project" value="InterPro"/>
</dbReference>
<evidence type="ECO:0000256" key="6">
    <source>
        <dbReference type="ARBA" id="ARBA00023136"/>
    </source>
</evidence>
<dbReference type="Gene3D" id="3.40.50.300">
    <property type="entry name" value="P-loop containing nucleotide triphosphate hydrolases"/>
    <property type="match status" value="1"/>
</dbReference>
<dbReference type="STRING" id="1194090.SAMN05443144_11042"/>
<dbReference type="InterPro" id="IPR018011">
    <property type="entry name" value="Carb_sulfotrans_8-10"/>
</dbReference>
<keyword evidence="3" id="KW-0812">Transmembrane</keyword>
<keyword evidence="9" id="KW-1185">Reference proteome</keyword>
<sequence length="306" mass="36169">MQKPTVILNVAEESPFQSHSWYFGDFPTGSEWQIQRFFKAYQGWNENMGFLKRVIDDIRLYYRFSCRRLGVPGYQVHQIYLPEQELIYIPIPKNACTSIKHALHEIEFDRRFDAGLPAFSDYREHHDYYKKRPAAFTSVSALKEQKDSTRFALVRDPVRRLISCYRNRVVDLGDLWSSRKVLERSDLPTEPGINTFIMNLEEYRRVNKSIEHHSRLQSEFLGGTLAYLDRVFTMRDIPELLEMLRTYKPGLKLRQRKTGGTKITLADLSGKALRHAIDFYSADYELLNRYFSPQEIVGEHRKTKRR</sequence>
<evidence type="ECO:0000313" key="8">
    <source>
        <dbReference type="EMBL" id="SHF56471.1"/>
    </source>
</evidence>
<dbReference type="PANTHER" id="PTHR12137:SF54">
    <property type="entry name" value="CARBOHYDRATE SULFOTRANSFERASE"/>
    <property type="match status" value="1"/>
</dbReference>
<evidence type="ECO:0000256" key="7">
    <source>
        <dbReference type="ARBA" id="ARBA00023180"/>
    </source>
</evidence>
<evidence type="ECO:0000256" key="5">
    <source>
        <dbReference type="ARBA" id="ARBA00023034"/>
    </source>
</evidence>
<evidence type="ECO:0000256" key="2">
    <source>
        <dbReference type="ARBA" id="ARBA00022679"/>
    </source>
</evidence>
<keyword evidence="7" id="KW-0325">Glycoprotein</keyword>
<keyword evidence="5" id="KW-0333">Golgi apparatus</keyword>
<proteinExistence type="predicted"/>
<dbReference type="AlphaFoldDB" id="A0A1M5CP25"/>
<dbReference type="GO" id="GO:0016020">
    <property type="term" value="C:membrane"/>
    <property type="evidence" value="ECO:0007669"/>
    <property type="project" value="InterPro"/>
</dbReference>
<gene>
    <name evidence="8" type="ORF">SAMN05443144_11042</name>
</gene>
<evidence type="ECO:0000256" key="3">
    <source>
        <dbReference type="ARBA" id="ARBA00022692"/>
    </source>
</evidence>
<dbReference type="Pfam" id="PF03567">
    <property type="entry name" value="Sulfotransfer_2"/>
    <property type="match status" value="1"/>
</dbReference>